<evidence type="ECO:0000313" key="2">
    <source>
        <dbReference type="EMBL" id="CAF4357766.1"/>
    </source>
</evidence>
<name>A0A820LID0_9BILA</name>
<feature type="region of interest" description="Disordered" evidence="1">
    <location>
        <begin position="1"/>
        <end position="89"/>
    </location>
</feature>
<evidence type="ECO:0000256" key="1">
    <source>
        <dbReference type="SAM" id="MobiDB-lite"/>
    </source>
</evidence>
<proteinExistence type="predicted"/>
<feature type="compositionally biased region" description="Acidic residues" evidence="1">
    <location>
        <begin position="13"/>
        <end position="27"/>
    </location>
</feature>
<evidence type="ECO:0000313" key="3">
    <source>
        <dbReference type="Proteomes" id="UP000663881"/>
    </source>
</evidence>
<feature type="non-terminal residue" evidence="2">
    <location>
        <position position="89"/>
    </location>
</feature>
<gene>
    <name evidence="2" type="ORF">OKA104_LOCUS49154</name>
</gene>
<dbReference type="Proteomes" id="UP000663881">
    <property type="component" value="Unassembled WGS sequence"/>
</dbReference>
<accession>A0A820LID0</accession>
<dbReference type="AlphaFoldDB" id="A0A820LID0"/>
<sequence>MDYHPDLLRDPNEPMDIDEDELDDEQNNENLHNQSTDEHTPTKTTTTGTTHRSQLITKNFFNQSDQTTPPPSAEPVPGMNDGTNLPDSS</sequence>
<comment type="caution">
    <text evidence="2">The sequence shown here is derived from an EMBL/GenBank/DDBJ whole genome shotgun (WGS) entry which is preliminary data.</text>
</comment>
<dbReference type="EMBL" id="CAJOAY010022474">
    <property type="protein sequence ID" value="CAF4357766.1"/>
    <property type="molecule type" value="Genomic_DNA"/>
</dbReference>
<feature type="compositionally biased region" description="Basic and acidic residues" evidence="1">
    <location>
        <begin position="1"/>
        <end position="12"/>
    </location>
</feature>
<reference evidence="2" key="1">
    <citation type="submission" date="2021-02" db="EMBL/GenBank/DDBJ databases">
        <authorList>
            <person name="Nowell W R."/>
        </authorList>
    </citation>
    <scope>NUCLEOTIDE SEQUENCE</scope>
</reference>
<protein>
    <submittedName>
        <fullName evidence="2">Uncharacterized protein</fullName>
    </submittedName>
</protein>
<feature type="compositionally biased region" description="Polar residues" evidence="1">
    <location>
        <begin position="51"/>
        <end position="67"/>
    </location>
</feature>
<organism evidence="2 3">
    <name type="scientific">Adineta steineri</name>
    <dbReference type="NCBI Taxonomy" id="433720"/>
    <lineage>
        <taxon>Eukaryota</taxon>
        <taxon>Metazoa</taxon>
        <taxon>Spiralia</taxon>
        <taxon>Gnathifera</taxon>
        <taxon>Rotifera</taxon>
        <taxon>Eurotatoria</taxon>
        <taxon>Bdelloidea</taxon>
        <taxon>Adinetida</taxon>
        <taxon>Adinetidae</taxon>
        <taxon>Adineta</taxon>
    </lineage>
</organism>